<dbReference type="Proteomes" id="UP000626109">
    <property type="component" value="Unassembled WGS sequence"/>
</dbReference>
<gene>
    <name evidence="3" type="ORF">PGLA2088_LOCUS28923</name>
</gene>
<protein>
    <submittedName>
        <fullName evidence="3">Uncharacterized protein</fullName>
    </submittedName>
</protein>
<feature type="region of interest" description="Disordered" evidence="1">
    <location>
        <begin position="49"/>
        <end position="82"/>
    </location>
</feature>
<keyword evidence="2" id="KW-1133">Transmembrane helix</keyword>
<evidence type="ECO:0000313" key="4">
    <source>
        <dbReference type="Proteomes" id="UP000626109"/>
    </source>
</evidence>
<reference evidence="3" key="1">
    <citation type="submission" date="2021-02" db="EMBL/GenBank/DDBJ databases">
        <authorList>
            <person name="Dougan E. K."/>
            <person name="Rhodes N."/>
            <person name="Thang M."/>
            <person name="Chan C."/>
        </authorList>
    </citation>
    <scope>NUCLEOTIDE SEQUENCE</scope>
</reference>
<keyword evidence="2" id="KW-0472">Membrane</keyword>
<feature type="transmembrane region" description="Helical" evidence="2">
    <location>
        <begin position="6"/>
        <end position="27"/>
    </location>
</feature>
<dbReference type="EMBL" id="CAJNNW010028084">
    <property type="protein sequence ID" value="CAE8694575.1"/>
    <property type="molecule type" value="Genomic_DNA"/>
</dbReference>
<organism evidence="3 4">
    <name type="scientific">Polarella glacialis</name>
    <name type="common">Dinoflagellate</name>
    <dbReference type="NCBI Taxonomy" id="89957"/>
    <lineage>
        <taxon>Eukaryota</taxon>
        <taxon>Sar</taxon>
        <taxon>Alveolata</taxon>
        <taxon>Dinophyceae</taxon>
        <taxon>Suessiales</taxon>
        <taxon>Suessiaceae</taxon>
        <taxon>Polarella</taxon>
    </lineage>
</organism>
<accession>A0A813K7M6</accession>
<proteinExistence type="predicted"/>
<evidence type="ECO:0000313" key="3">
    <source>
        <dbReference type="EMBL" id="CAE8694575.1"/>
    </source>
</evidence>
<evidence type="ECO:0000256" key="1">
    <source>
        <dbReference type="SAM" id="MobiDB-lite"/>
    </source>
</evidence>
<evidence type="ECO:0000256" key="2">
    <source>
        <dbReference type="SAM" id="Phobius"/>
    </source>
</evidence>
<comment type="caution">
    <text evidence="3">The sequence shown here is derived from an EMBL/GenBank/DDBJ whole genome shotgun (WGS) entry which is preliminary data.</text>
</comment>
<name>A0A813K7M6_POLGL</name>
<dbReference type="AlphaFoldDB" id="A0A813K7M6"/>
<keyword evidence="2" id="KW-0812">Transmembrane</keyword>
<feature type="non-terminal residue" evidence="3">
    <location>
        <position position="1"/>
    </location>
</feature>
<sequence length="82" mass="8937">DGPYGTFWKVVYVTLFFGAGAFALHWLSRSLDEAAAKHDAAMQELLASHAAQDEAEDQTSRADAGNSTRRRAAQKPADEPDE</sequence>